<gene>
    <name evidence="2" type="ORF">LIER_43339</name>
</gene>
<proteinExistence type="predicted"/>
<organism evidence="2 3">
    <name type="scientific">Lithospermum erythrorhizon</name>
    <name type="common">Purple gromwell</name>
    <name type="synonym">Lithospermum officinale var. erythrorhizon</name>
    <dbReference type="NCBI Taxonomy" id="34254"/>
    <lineage>
        <taxon>Eukaryota</taxon>
        <taxon>Viridiplantae</taxon>
        <taxon>Streptophyta</taxon>
        <taxon>Embryophyta</taxon>
        <taxon>Tracheophyta</taxon>
        <taxon>Spermatophyta</taxon>
        <taxon>Magnoliopsida</taxon>
        <taxon>eudicotyledons</taxon>
        <taxon>Gunneridae</taxon>
        <taxon>Pentapetalae</taxon>
        <taxon>asterids</taxon>
        <taxon>lamiids</taxon>
        <taxon>Boraginales</taxon>
        <taxon>Boraginaceae</taxon>
        <taxon>Boraginoideae</taxon>
        <taxon>Lithospermeae</taxon>
        <taxon>Lithospermum</taxon>
    </lineage>
</organism>
<evidence type="ECO:0000256" key="1">
    <source>
        <dbReference type="SAM" id="MobiDB-lite"/>
    </source>
</evidence>
<dbReference type="Proteomes" id="UP001454036">
    <property type="component" value="Unassembled WGS sequence"/>
</dbReference>
<accession>A0AAV3PVZ7</accession>
<feature type="compositionally biased region" description="Basic and acidic residues" evidence="1">
    <location>
        <begin position="190"/>
        <end position="200"/>
    </location>
</feature>
<comment type="caution">
    <text evidence="2">The sequence shown here is derived from an EMBL/GenBank/DDBJ whole genome shotgun (WGS) entry which is preliminary data.</text>
</comment>
<evidence type="ECO:0000313" key="3">
    <source>
        <dbReference type="Proteomes" id="UP001454036"/>
    </source>
</evidence>
<keyword evidence="3" id="KW-1185">Reference proteome</keyword>
<protein>
    <submittedName>
        <fullName evidence="2">Uncharacterized protein</fullName>
    </submittedName>
</protein>
<sequence length="200" mass="22346">MLGHESFSCDVKYDDEARKKGTGNKYDPWILVHGERSYKIDVGTLGTSKSSGNKHEKKGIATCYRGLNLLGMDALRVTELAMRLVMSVEGGKVTEDGGKYISRGWRMEATYTPNHKRGVGLHEINVVVEDLQDVYIKQGRVNKSVPIVFPMRGGKENIQTGEGLEQGYVNGLGEDVSANDDEYFEERVEEADPNRPRSFQ</sequence>
<dbReference type="AlphaFoldDB" id="A0AAV3PVZ7"/>
<dbReference type="EMBL" id="BAABME010034430">
    <property type="protein sequence ID" value="GAA0156004.1"/>
    <property type="molecule type" value="Genomic_DNA"/>
</dbReference>
<feature type="region of interest" description="Disordered" evidence="1">
    <location>
        <begin position="169"/>
        <end position="200"/>
    </location>
</feature>
<feature type="compositionally biased region" description="Acidic residues" evidence="1">
    <location>
        <begin position="177"/>
        <end position="189"/>
    </location>
</feature>
<evidence type="ECO:0000313" key="2">
    <source>
        <dbReference type="EMBL" id="GAA0156004.1"/>
    </source>
</evidence>
<name>A0AAV3PVZ7_LITER</name>
<reference evidence="2 3" key="1">
    <citation type="submission" date="2024-01" db="EMBL/GenBank/DDBJ databases">
        <title>The complete chloroplast genome sequence of Lithospermum erythrorhizon: insights into the phylogenetic relationship among Boraginaceae species and the maternal lineages of purple gromwells.</title>
        <authorList>
            <person name="Okada T."/>
            <person name="Watanabe K."/>
        </authorList>
    </citation>
    <scope>NUCLEOTIDE SEQUENCE [LARGE SCALE GENOMIC DNA]</scope>
</reference>